<gene>
    <name evidence="1" type="ORF">AO384_2213</name>
</gene>
<organism evidence="1 2">
    <name type="scientific">Moraxella catarrhalis</name>
    <name type="common">Branhamella catarrhalis</name>
    <dbReference type="NCBI Taxonomy" id="480"/>
    <lineage>
        <taxon>Bacteria</taxon>
        <taxon>Pseudomonadati</taxon>
        <taxon>Pseudomonadota</taxon>
        <taxon>Gammaproteobacteria</taxon>
        <taxon>Moraxellales</taxon>
        <taxon>Moraxellaceae</taxon>
        <taxon>Moraxella</taxon>
    </lineage>
</organism>
<comment type="caution">
    <text evidence="1">The sequence shown here is derived from an EMBL/GenBank/DDBJ whole genome shotgun (WGS) entry which is preliminary data.</text>
</comment>
<dbReference type="EMBL" id="LXHC01000029">
    <property type="protein sequence ID" value="OAU94167.1"/>
    <property type="molecule type" value="Genomic_DNA"/>
</dbReference>
<accession>A0A198UG40</accession>
<dbReference type="Proteomes" id="UP000078228">
    <property type="component" value="Unassembled WGS sequence"/>
</dbReference>
<reference evidence="1 2" key="1">
    <citation type="journal article" date="2016" name="Genome Biol. Evol.">
        <title>Comparative Genomic Analyses of the Moraxella catarrhalis Serosensitive and Seroresistant Lineages Demonstrate Their Independent Evolution.</title>
        <authorList>
            <person name="Earl J.P."/>
            <person name="de Vries S.P."/>
            <person name="Ahmed A."/>
            <person name="Powell E."/>
            <person name="Schultz M.P."/>
            <person name="Hermans P.W."/>
            <person name="Hill D.J."/>
            <person name="Zhou Z."/>
            <person name="Constantinidou C.I."/>
            <person name="Hu F.Z."/>
            <person name="Bootsma H.J."/>
            <person name="Ehrlich G.D."/>
        </authorList>
    </citation>
    <scope>NUCLEOTIDE SEQUENCE [LARGE SCALE GENOMIC DNA]</scope>
    <source>
        <strain evidence="1 2">Z7542</strain>
    </source>
</reference>
<evidence type="ECO:0000313" key="1">
    <source>
        <dbReference type="EMBL" id="OAU94167.1"/>
    </source>
</evidence>
<keyword evidence="2" id="KW-1185">Reference proteome</keyword>
<protein>
    <submittedName>
        <fullName evidence="1">Uncharacterized protein</fullName>
    </submittedName>
</protein>
<sequence>MLQDFNKVLRFMIKFMANCQKTTELISRSLAAHMKNH</sequence>
<proteinExistence type="predicted"/>
<evidence type="ECO:0000313" key="2">
    <source>
        <dbReference type="Proteomes" id="UP000078228"/>
    </source>
</evidence>
<name>A0A198UG40_MORCA</name>
<dbReference type="AlphaFoldDB" id="A0A198UG40"/>
<dbReference type="PATRIC" id="fig|480.237.peg.1307"/>